<evidence type="ECO:0000313" key="1">
    <source>
        <dbReference type="EMBL" id="POH35535.1"/>
    </source>
</evidence>
<protein>
    <submittedName>
        <fullName evidence="1">Uncharacterized protein</fullName>
    </submittedName>
</protein>
<reference evidence="1 2" key="1">
    <citation type="journal article" date="2014" name="Syst. Appl. Microbiol.">
        <title>Microsymbionts of Phaseolus vulgaris in acid and alkaline soils of Mexico.</title>
        <authorList>
            <person name="Verastegui-Valdes M.M."/>
            <person name="Zhang Y.J."/>
            <person name="Rivera-Orduna F.N."/>
            <person name="Cheng H.P."/>
            <person name="Sui X.H."/>
            <person name="Wang E.T."/>
        </authorList>
    </citation>
    <scope>NUCLEOTIDE SEQUENCE [LARGE SCALE GENOMIC DNA]</scope>
    <source>
        <strain evidence="1 2">FG01</strain>
    </source>
</reference>
<organism evidence="1 2">
    <name type="scientific">Sinorhizobium americanum</name>
    <dbReference type="NCBI Taxonomy" id="194963"/>
    <lineage>
        <taxon>Bacteria</taxon>
        <taxon>Pseudomonadati</taxon>
        <taxon>Pseudomonadota</taxon>
        <taxon>Alphaproteobacteria</taxon>
        <taxon>Hyphomicrobiales</taxon>
        <taxon>Rhizobiaceae</taxon>
        <taxon>Sinorhizobium/Ensifer group</taxon>
        <taxon>Sinorhizobium</taxon>
    </lineage>
</organism>
<sequence>MGVDGAVSHAGLAKTVSVATVIGRFADRNKCRWNDESQARTGSAGTESNLGAAALRRSAQIMRNGNNLQKPLIAGFLEFGTISG</sequence>
<dbReference type="AlphaFoldDB" id="A0A2S3YV99"/>
<comment type="caution">
    <text evidence="1">The sequence shown here is derived from an EMBL/GenBank/DDBJ whole genome shotgun (WGS) entry which is preliminary data.</text>
</comment>
<proteinExistence type="predicted"/>
<gene>
    <name evidence="1" type="ORF">ATY31_01625</name>
</gene>
<name>A0A2S3YV99_9HYPH</name>
<accession>A0A2S3YV99</accession>
<dbReference type="Proteomes" id="UP000237511">
    <property type="component" value="Unassembled WGS sequence"/>
</dbReference>
<dbReference type="EMBL" id="LODU01000002">
    <property type="protein sequence ID" value="POH35535.1"/>
    <property type="molecule type" value="Genomic_DNA"/>
</dbReference>
<evidence type="ECO:0000313" key="2">
    <source>
        <dbReference type="Proteomes" id="UP000237511"/>
    </source>
</evidence>